<keyword evidence="2" id="KW-1185">Reference proteome</keyword>
<proteinExistence type="predicted"/>
<protein>
    <submittedName>
        <fullName evidence="1">Uncharacterized protein</fullName>
    </submittedName>
</protein>
<gene>
    <name evidence="1" type="ORF">SCLAR_v1c11530</name>
</gene>
<sequence>MNKIDTKFTDFKLAESEEIFVEQIEKFDDMVVDYSEWVVETSYYKELLASYEENNDVNQELEELKYFVPMSFKFMDYENWPQEIVDRRLELNDYYFVSSLPANLSLANYVSDGITKLDFLSQFKDQATKFKNLTSKWSKAIEWDIK</sequence>
<evidence type="ECO:0000313" key="2">
    <source>
        <dbReference type="Proteomes" id="UP000231179"/>
    </source>
</evidence>
<evidence type="ECO:0000313" key="1">
    <source>
        <dbReference type="EMBL" id="ATX71453.1"/>
    </source>
</evidence>
<dbReference type="RefSeq" id="WP_100254985.1">
    <property type="nucleotide sequence ID" value="NZ_CP015819.1"/>
</dbReference>
<organism evidence="1 2">
    <name type="scientific">Spiroplasma clarkii</name>
    <dbReference type="NCBI Taxonomy" id="2139"/>
    <lineage>
        <taxon>Bacteria</taxon>
        <taxon>Bacillati</taxon>
        <taxon>Mycoplasmatota</taxon>
        <taxon>Mollicutes</taxon>
        <taxon>Entomoplasmatales</taxon>
        <taxon>Spiroplasmataceae</taxon>
        <taxon>Spiroplasma</taxon>
    </lineage>
</organism>
<reference evidence="1 2" key="1">
    <citation type="submission" date="2017-11" db="EMBL/GenBank/DDBJ databases">
        <title>Complete genome sequence of Spiroplasma clarkii CN-5 (DSM 19994).</title>
        <authorList>
            <person name="Tsai Y.-M."/>
            <person name="Chang A."/>
            <person name="Lo W.-S."/>
            <person name="Kuo C.-H."/>
        </authorList>
    </citation>
    <scope>NUCLEOTIDE SEQUENCE [LARGE SCALE GENOMIC DNA]</scope>
    <source>
        <strain evidence="1 2">CN-5</strain>
    </source>
</reference>
<name>A0A1Y0L322_9MOLU</name>
<dbReference type="EMBL" id="CP024870">
    <property type="protein sequence ID" value="ATX71453.1"/>
    <property type="molecule type" value="Genomic_DNA"/>
</dbReference>
<dbReference type="Proteomes" id="UP000231179">
    <property type="component" value="Chromosome"/>
</dbReference>
<accession>A0A1Y0L322</accession>
<dbReference type="KEGG" id="scla:SCLARK_001647"/>
<dbReference type="AlphaFoldDB" id="A0A1Y0L322"/>